<evidence type="ECO:0000256" key="10">
    <source>
        <dbReference type="PIRSR" id="PIRSR038994-1"/>
    </source>
</evidence>
<dbReference type="Gene3D" id="2.30.40.10">
    <property type="entry name" value="Urease, subunit C, domain 1"/>
    <property type="match status" value="1"/>
</dbReference>
<evidence type="ECO:0000256" key="12">
    <source>
        <dbReference type="PIRSR" id="PIRSR038994-3"/>
    </source>
</evidence>
<dbReference type="Proteomes" id="UP000276443">
    <property type="component" value="Unassembled WGS sequence"/>
</dbReference>
<evidence type="ECO:0000313" key="15">
    <source>
        <dbReference type="Proteomes" id="UP000276443"/>
    </source>
</evidence>
<feature type="binding site" evidence="11">
    <location>
        <begin position="224"/>
        <end position="225"/>
    </location>
    <ligand>
        <name>substrate</name>
    </ligand>
</feature>
<dbReference type="GO" id="GO:0006046">
    <property type="term" value="P:N-acetylglucosamine catabolic process"/>
    <property type="evidence" value="ECO:0007669"/>
    <property type="project" value="TreeGrafter"/>
</dbReference>
<keyword evidence="15" id="KW-1185">Reference proteome</keyword>
<dbReference type="SUPFAM" id="SSF51556">
    <property type="entry name" value="Metallo-dependent hydrolases"/>
    <property type="match status" value="1"/>
</dbReference>
<dbReference type="InterPro" id="IPR006680">
    <property type="entry name" value="Amidohydro-rel"/>
</dbReference>
<evidence type="ECO:0000256" key="2">
    <source>
        <dbReference type="ARBA" id="ARBA00011899"/>
    </source>
</evidence>
<dbReference type="EMBL" id="RKRF01000008">
    <property type="protein sequence ID" value="RPF54290.1"/>
    <property type="molecule type" value="Genomic_DNA"/>
</dbReference>
<dbReference type="OrthoDB" id="9776488at2"/>
<feature type="binding site" evidence="11">
    <location>
        <position position="232"/>
    </location>
    <ligand>
        <name>substrate</name>
    </ligand>
</feature>
<dbReference type="Gene3D" id="3.20.20.140">
    <property type="entry name" value="Metal-dependent hydrolases"/>
    <property type="match status" value="1"/>
</dbReference>
<dbReference type="NCBIfam" id="TIGR00221">
    <property type="entry name" value="nagA"/>
    <property type="match status" value="1"/>
</dbReference>
<comment type="catalytic activity">
    <reaction evidence="7">
        <text>N-acetyl-D-glucosamine 6-phosphate + H2O = D-glucosamine 6-phosphate + acetate</text>
        <dbReference type="Rhea" id="RHEA:22936"/>
        <dbReference type="ChEBI" id="CHEBI:15377"/>
        <dbReference type="ChEBI" id="CHEBI:30089"/>
        <dbReference type="ChEBI" id="CHEBI:57513"/>
        <dbReference type="ChEBI" id="CHEBI:58725"/>
        <dbReference type="EC" id="3.5.1.25"/>
    </reaction>
</comment>
<feature type="active site" description="Proton donor/acceptor" evidence="10">
    <location>
        <position position="278"/>
    </location>
</feature>
<dbReference type="GO" id="GO:0008448">
    <property type="term" value="F:N-acetylglucosamine-6-phosphate deacetylase activity"/>
    <property type="evidence" value="ECO:0007669"/>
    <property type="project" value="UniProtKB-EC"/>
</dbReference>
<protein>
    <recommendedName>
        <fullName evidence="3">N-acetylglucosamine-6-phosphate deacetylase</fullName>
        <ecNumber evidence="2">3.5.1.25</ecNumber>
    </recommendedName>
</protein>
<dbReference type="InterPro" id="IPR011059">
    <property type="entry name" value="Metal-dep_hydrolase_composite"/>
</dbReference>
<evidence type="ECO:0000256" key="6">
    <source>
        <dbReference type="ARBA" id="ARBA00023277"/>
    </source>
</evidence>
<dbReference type="SUPFAM" id="SSF51338">
    <property type="entry name" value="Composite domain of metallo-dependent hydrolases"/>
    <property type="match status" value="1"/>
</dbReference>
<feature type="binding site" evidence="11">
    <location>
        <begin position="311"/>
        <end position="313"/>
    </location>
    <ligand>
        <name>substrate</name>
    </ligand>
</feature>
<evidence type="ECO:0000256" key="1">
    <source>
        <dbReference type="ARBA" id="ARBA00010716"/>
    </source>
</evidence>
<keyword evidence="4 12" id="KW-0479">Metal-binding</keyword>
<comment type="caution">
    <text evidence="14">The sequence shown here is derived from an EMBL/GenBank/DDBJ whole genome shotgun (WGS) entry which is preliminary data.</text>
</comment>
<feature type="binding site" evidence="12">
    <location>
        <position position="134"/>
    </location>
    <ligand>
        <name>Zn(2+)</name>
        <dbReference type="ChEBI" id="CHEBI:29105"/>
    </ligand>
</feature>
<gene>
    <name evidence="14" type="ORF">EDC24_1487</name>
</gene>
<evidence type="ECO:0000256" key="7">
    <source>
        <dbReference type="ARBA" id="ARBA00047647"/>
    </source>
</evidence>
<dbReference type="PIRSF" id="PIRSF038994">
    <property type="entry name" value="NagA"/>
    <property type="match status" value="1"/>
</dbReference>
<dbReference type="InterPro" id="IPR003764">
    <property type="entry name" value="GlcNAc_6-P_deAcase"/>
</dbReference>
<comment type="similarity">
    <text evidence="1 9">Belongs to the metallo-dependent hydrolases superfamily. NagA family.</text>
</comment>
<dbReference type="FunFam" id="3.20.20.140:FF:000004">
    <property type="entry name" value="N-acetylglucosamine-6-phosphate deacetylase"/>
    <property type="match status" value="1"/>
</dbReference>
<evidence type="ECO:0000256" key="5">
    <source>
        <dbReference type="ARBA" id="ARBA00022801"/>
    </source>
</evidence>
<evidence type="ECO:0000256" key="9">
    <source>
        <dbReference type="PIRNR" id="PIRNR038994"/>
    </source>
</evidence>
<comment type="cofactor">
    <cofactor evidence="12">
        <name>a divalent metal cation</name>
        <dbReference type="ChEBI" id="CHEBI:60240"/>
    </cofactor>
    <text evidence="12">Binds 1 divalent metal cation per subunit.</text>
</comment>
<reference evidence="14 15" key="1">
    <citation type="submission" date="2018-11" db="EMBL/GenBank/DDBJ databases">
        <title>Genomic Encyclopedia of Type Strains, Phase IV (KMG-IV): sequencing the most valuable type-strain genomes for metagenomic binning, comparative biology and taxonomic classification.</title>
        <authorList>
            <person name="Goeker M."/>
        </authorList>
    </citation>
    <scope>NUCLEOTIDE SEQUENCE [LARGE SCALE GENOMIC DNA]</scope>
    <source>
        <strain evidence="14 15">DSM 18090</strain>
    </source>
</reference>
<evidence type="ECO:0000313" key="14">
    <source>
        <dbReference type="EMBL" id="RPF54290.1"/>
    </source>
</evidence>
<dbReference type="EC" id="3.5.1.25" evidence="2"/>
<organism evidence="14 15">
    <name type="scientific">Aquisalibacillus elongatus</name>
    <dbReference type="NCBI Taxonomy" id="485577"/>
    <lineage>
        <taxon>Bacteria</taxon>
        <taxon>Bacillati</taxon>
        <taxon>Bacillota</taxon>
        <taxon>Bacilli</taxon>
        <taxon>Bacillales</taxon>
        <taxon>Bacillaceae</taxon>
        <taxon>Aquisalibacillus</taxon>
    </lineage>
</organism>
<dbReference type="GO" id="GO:0046872">
    <property type="term" value="F:metal ion binding"/>
    <property type="evidence" value="ECO:0007669"/>
    <property type="project" value="UniProtKB-KW"/>
</dbReference>
<feature type="domain" description="Amidohydrolase-related" evidence="13">
    <location>
        <begin position="56"/>
        <end position="383"/>
    </location>
</feature>
<evidence type="ECO:0000259" key="13">
    <source>
        <dbReference type="Pfam" id="PF01979"/>
    </source>
</evidence>
<feature type="binding site" evidence="12">
    <location>
        <position position="221"/>
    </location>
    <ligand>
        <name>Zn(2+)</name>
        <dbReference type="ChEBI" id="CHEBI:29105"/>
    </ligand>
</feature>
<dbReference type="PANTHER" id="PTHR11113:SF14">
    <property type="entry name" value="N-ACETYLGLUCOSAMINE-6-PHOSPHATE DEACETYLASE"/>
    <property type="match status" value="1"/>
</dbReference>
<evidence type="ECO:0000256" key="4">
    <source>
        <dbReference type="ARBA" id="ARBA00022723"/>
    </source>
</evidence>
<dbReference type="RefSeq" id="WP_124221165.1">
    <property type="nucleotide sequence ID" value="NZ_RKRF01000008.1"/>
</dbReference>
<comment type="pathway">
    <text evidence="8">Amino-sugar metabolism; N-acetylneuraminate degradation; D-fructose 6-phosphate from N-acetylneuraminate: step 4/5.</text>
</comment>
<dbReference type="PANTHER" id="PTHR11113">
    <property type="entry name" value="N-ACETYLGLUCOSAMINE-6-PHOSPHATE DEACETYLASE"/>
    <property type="match status" value="1"/>
</dbReference>
<accession>A0A3N5BG97</accession>
<proteinExistence type="inferred from homology"/>
<dbReference type="Pfam" id="PF01979">
    <property type="entry name" value="Amidohydro_1"/>
    <property type="match status" value="1"/>
</dbReference>
<feature type="binding site" evidence="11">
    <location>
        <position position="255"/>
    </location>
    <ligand>
        <name>substrate</name>
    </ligand>
</feature>
<dbReference type="InterPro" id="IPR032466">
    <property type="entry name" value="Metal_Hydrolase"/>
</dbReference>
<evidence type="ECO:0000256" key="3">
    <source>
        <dbReference type="ARBA" id="ARBA00018029"/>
    </source>
</evidence>
<keyword evidence="5 9" id="KW-0378">Hydrolase</keyword>
<dbReference type="CDD" id="cd00854">
    <property type="entry name" value="NagA"/>
    <property type="match status" value="1"/>
</dbReference>
<keyword evidence="6 9" id="KW-0119">Carbohydrate metabolism</keyword>
<evidence type="ECO:0000256" key="8">
    <source>
        <dbReference type="ARBA" id="ARBA00060590"/>
    </source>
</evidence>
<name>A0A3N5BG97_9BACI</name>
<sequence length="388" mass="42407">MEQTLLIKGGQIITPERYLSNGWLYIKDGVIQDIGSEDQIPLYEAGNTIHLQQGEYVFPGFIDIHIHGASGYDFMDGQEAVESIAHVLPQEGTTSFLATTITSDENTTIKALEGIAAYAKRPSKGAELLGVHLEGPFINPVFAGAQPISAIQVPNIEQFKYWNEVADQLIKVVTLASEQPNGNSLIDFLHNQRIVPSIGHSNATFEEVQLAIESGLKHATHFYNAMSKLHHREPGVVGSVLLSDLYAEIIFDGIHVRDEMVELAVRMKTSDRMILITDSMRGKNLSNGSYDLGGQQVTLNNGEARLNDGTLAGSVLKMNEAVRHMSQINDVSLIDLAKMSSMNAAQSLGLTSKGSLDVGKDADVVIMDRQFNVNQTIVDGNVVYEVEE</sequence>
<feature type="binding site" evidence="11">
    <location>
        <position position="145"/>
    </location>
    <ligand>
        <name>substrate</name>
    </ligand>
</feature>
<dbReference type="AlphaFoldDB" id="A0A3N5BG97"/>
<evidence type="ECO:0000256" key="11">
    <source>
        <dbReference type="PIRSR" id="PIRSR038994-2"/>
    </source>
</evidence>
<feature type="binding site" evidence="12">
    <location>
        <position position="200"/>
    </location>
    <ligand>
        <name>Zn(2+)</name>
        <dbReference type="ChEBI" id="CHEBI:29105"/>
    </ligand>
</feature>